<feature type="region of interest" description="Disordered" evidence="1">
    <location>
        <begin position="87"/>
        <end position="130"/>
    </location>
</feature>
<keyword evidence="3" id="KW-1185">Reference proteome</keyword>
<dbReference type="Proteomes" id="UP000608594">
    <property type="component" value="Unassembled WGS sequence"/>
</dbReference>
<comment type="caution">
    <text evidence="2">The sequence shown here is derived from an EMBL/GenBank/DDBJ whole genome shotgun (WGS) entry which is preliminary data.</text>
</comment>
<name>A0A926JCW1_9RHOB</name>
<dbReference type="AlphaFoldDB" id="A0A926JCW1"/>
<evidence type="ECO:0000256" key="1">
    <source>
        <dbReference type="SAM" id="MobiDB-lite"/>
    </source>
</evidence>
<feature type="compositionally biased region" description="Basic and acidic residues" evidence="1">
    <location>
        <begin position="96"/>
        <end position="108"/>
    </location>
</feature>
<reference evidence="2" key="1">
    <citation type="submission" date="2020-08" db="EMBL/GenBank/DDBJ databases">
        <title>Paracoccus amoyensis sp. nov., isolated from the surface seawater at coast of Xiamen, Fujian.</title>
        <authorList>
            <person name="Lyu L."/>
        </authorList>
    </citation>
    <scope>NUCLEOTIDE SEQUENCE</scope>
    <source>
        <strain evidence="2">11-3</strain>
    </source>
</reference>
<dbReference type="EMBL" id="JACOQL010000002">
    <property type="protein sequence ID" value="MBC9246819.1"/>
    <property type="molecule type" value="Genomic_DNA"/>
</dbReference>
<accession>A0A926JCW1</accession>
<sequence>MKPILLAAASLVTAGAAFGFAKGVDLLLSEPVARQRSAPIITERVSPRTVMPPTAAPTAAPGSIDLAPAIKPEIAVREVTMMAGASDALSPAAQDTGKRSTHFPDDRPAMFLLPQTDPLSSRRDDLGRQPRAYNFSSVPLIGVYR</sequence>
<dbReference type="RefSeq" id="WP_187793267.1">
    <property type="nucleotide sequence ID" value="NZ_JACOQL010000002.1"/>
</dbReference>
<evidence type="ECO:0000313" key="2">
    <source>
        <dbReference type="EMBL" id="MBC9246819.1"/>
    </source>
</evidence>
<evidence type="ECO:0000313" key="3">
    <source>
        <dbReference type="Proteomes" id="UP000608594"/>
    </source>
</evidence>
<gene>
    <name evidence="2" type="ORF">H4P12_08850</name>
</gene>
<protein>
    <submittedName>
        <fullName evidence="2">Uncharacterized protein</fullName>
    </submittedName>
</protein>
<proteinExistence type="predicted"/>
<organism evidence="2 3">
    <name type="scientific">Paracoccus amoyensis</name>
    <dbReference type="NCBI Taxonomy" id="2760093"/>
    <lineage>
        <taxon>Bacteria</taxon>
        <taxon>Pseudomonadati</taxon>
        <taxon>Pseudomonadota</taxon>
        <taxon>Alphaproteobacteria</taxon>
        <taxon>Rhodobacterales</taxon>
        <taxon>Paracoccaceae</taxon>
        <taxon>Paracoccus</taxon>
    </lineage>
</organism>